<dbReference type="SUPFAM" id="SSF53335">
    <property type="entry name" value="S-adenosyl-L-methionine-dependent methyltransferases"/>
    <property type="match status" value="1"/>
</dbReference>
<evidence type="ECO:0000313" key="9">
    <source>
        <dbReference type="Proteomes" id="UP000464954"/>
    </source>
</evidence>
<dbReference type="EC" id="2.1.1.72" evidence="2"/>
<dbReference type="Pfam" id="PF01555">
    <property type="entry name" value="N6_N4_Mtase"/>
    <property type="match status" value="1"/>
</dbReference>
<dbReference type="PRINTS" id="PR00506">
    <property type="entry name" value="D21N6MTFRASE"/>
</dbReference>
<dbReference type="InterPro" id="IPR002295">
    <property type="entry name" value="N4/N6-MTase_EcoPI_Mod-like"/>
</dbReference>
<dbReference type="GO" id="GO:0003677">
    <property type="term" value="F:DNA binding"/>
    <property type="evidence" value="ECO:0007669"/>
    <property type="project" value="InterPro"/>
</dbReference>
<evidence type="ECO:0000256" key="3">
    <source>
        <dbReference type="ARBA" id="ARBA00022603"/>
    </source>
</evidence>
<dbReference type="REBASE" id="365099">
    <property type="entry name" value="M.KbaS5007ORF13960P"/>
</dbReference>
<dbReference type="AlphaFoldDB" id="A0A6P1M9C4"/>
<dbReference type="RefSeq" id="WP_160629673.1">
    <property type="nucleotide sequence ID" value="NZ_CP047593.1"/>
</dbReference>
<comment type="catalytic activity">
    <reaction evidence="6">
        <text>a 2'-deoxyadenosine in DNA + S-adenosyl-L-methionine = an N(6)-methyl-2'-deoxyadenosine in DNA + S-adenosyl-L-homocysteine + H(+)</text>
        <dbReference type="Rhea" id="RHEA:15197"/>
        <dbReference type="Rhea" id="RHEA-COMP:12418"/>
        <dbReference type="Rhea" id="RHEA-COMP:12419"/>
        <dbReference type="ChEBI" id="CHEBI:15378"/>
        <dbReference type="ChEBI" id="CHEBI:57856"/>
        <dbReference type="ChEBI" id="CHEBI:59789"/>
        <dbReference type="ChEBI" id="CHEBI:90615"/>
        <dbReference type="ChEBI" id="CHEBI:90616"/>
        <dbReference type="EC" id="2.1.1.72"/>
    </reaction>
</comment>
<keyword evidence="9" id="KW-1185">Reference proteome</keyword>
<protein>
    <recommendedName>
        <fullName evidence="2">site-specific DNA-methyltransferase (adenine-specific)</fullName>
        <ecNumber evidence="2">2.1.1.72</ecNumber>
    </recommendedName>
</protein>
<dbReference type="InterPro" id="IPR029063">
    <property type="entry name" value="SAM-dependent_MTases_sf"/>
</dbReference>
<reference evidence="8 9" key="1">
    <citation type="submission" date="2020-01" db="EMBL/GenBank/DDBJ databases">
        <title>Ponticoccus aerotolerans gen. nov., sp. nov., an anaerobic bacterium and proposal of Ponticoccusceae fam. nov., Ponticoccusles ord. nov. and Ponticoccuse classis nov. in the phylum Kiritimatiellaeota.</title>
        <authorList>
            <person name="Zhou L.Y."/>
            <person name="Du Z.J."/>
        </authorList>
    </citation>
    <scope>NUCLEOTIDE SEQUENCE [LARGE SCALE GENOMIC DNA]</scope>
    <source>
        <strain evidence="8 9">S-5007</strain>
    </source>
</reference>
<dbReference type="InterPro" id="IPR002052">
    <property type="entry name" value="DNA_methylase_N6_adenine_CS"/>
</dbReference>
<dbReference type="Proteomes" id="UP000464954">
    <property type="component" value="Chromosome"/>
</dbReference>
<dbReference type="GO" id="GO:0009007">
    <property type="term" value="F:site-specific DNA-methyltransferase (adenine-specific) activity"/>
    <property type="evidence" value="ECO:0007669"/>
    <property type="project" value="UniProtKB-EC"/>
</dbReference>
<evidence type="ECO:0000256" key="6">
    <source>
        <dbReference type="ARBA" id="ARBA00047942"/>
    </source>
</evidence>
<dbReference type="EMBL" id="CP047593">
    <property type="protein sequence ID" value="QHI70497.1"/>
    <property type="molecule type" value="Genomic_DNA"/>
</dbReference>
<evidence type="ECO:0000259" key="7">
    <source>
        <dbReference type="Pfam" id="PF01555"/>
    </source>
</evidence>
<evidence type="ECO:0000256" key="5">
    <source>
        <dbReference type="ARBA" id="ARBA00022691"/>
    </source>
</evidence>
<sequence length="650" mass="73351">MENLDMKSPDGVEMNIDKIAALFPGCITEAEDDNGTLKRSVDFDLLRQELSADVVEGPAERYSLNWPGKREAIATANAPINKTLRPCREESVDFDSTENLYIEGDNLEALKLLQETYLGKVKMIYIDPPYNTGQDFIYADNFTADKDEYELDSGQKDEEGGRLVANLESNGRYHSDWLTMMMPRLRLSHQLLRDDGVMIISIDDNEVSSLRKLCDEVFGTENFIDSIIWKKRYGGGAKEKFLISVHEYALMYAKSASNLANIEVPLTEESIKRYYKQKDQNFSVRGPYRTHPLEATKSMGERKNLVFPIPAPDGSEVHPKRQWLWGKDRVEDALACGELEFLKSKSGGWTVHTKQYLKDRKGVMRKGKAFSLIDDVFTQHGTNEIIELFGNAQIFSFPKPSNFIVKLLQVGLTGPSDILVDYFSGSASSAHAVMKMNAADGGNRKYIMVQLPEACDEKSEAFKAGYKTIAEVGKERIRRAGQKIKEELEAKQKAAAKEPDLLSDQSAIDNPQSAMPDVGFRVLKVDESNMNDVWYTPDQLKQEDLDLFTAHIKEDRTAEDLLFQVMLDWGVPLSAKIEKQSIDGKAVWLVNENDLLACFDLELSEETVKKMAAHKPLRAVFRDDAFDDSLKHNVEQLFKTLSPGTEVKSI</sequence>
<keyword evidence="4 8" id="KW-0808">Transferase</keyword>
<dbReference type="PROSITE" id="PS00092">
    <property type="entry name" value="N6_MTASE"/>
    <property type="match status" value="1"/>
</dbReference>
<feature type="domain" description="DNA methylase N-4/N-6" evidence="7">
    <location>
        <begin position="121"/>
        <end position="438"/>
    </location>
</feature>
<evidence type="ECO:0000256" key="2">
    <source>
        <dbReference type="ARBA" id="ARBA00011900"/>
    </source>
</evidence>
<evidence type="ECO:0000256" key="4">
    <source>
        <dbReference type="ARBA" id="ARBA00022679"/>
    </source>
</evidence>
<keyword evidence="3 8" id="KW-0489">Methyltransferase</keyword>
<dbReference type="GO" id="GO:0008170">
    <property type="term" value="F:N-methyltransferase activity"/>
    <property type="evidence" value="ECO:0007669"/>
    <property type="project" value="InterPro"/>
</dbReference>
<organism evidence="8 9">
    <name type="scientific">Tichowtungia aerotolerans</name>
    <dbReference type="NCBI Taxonomy" id="2697043"/>
    <lineage>
        <taxon>Bacteria</taxon>
        <taxon>Pseudomonadati</taxon>
        <taxon>Kiritimatiellota</taxon>
        <taxon>Tichowtungiia</taxon>
        <taxon>Tichowtungiales</taxon>
        <taxon>Tichowtungiaceae</taxon>
        <taxon>Tichowtungia</taxon>
    </lineage>
</organism>
<dbReference type="InterPro" id="IPR002941">
    <property type="entry name" value="DNA_methylase_N4/N6"/>
</dbReference>
<evidence type="ECO:0000313" key="8">
    <source>
        <dbReference type="EMBL" id="QHI70497.1"/>
    </source>
</evidence>
<gene>
    <name evidence="8" type="ORF">GT409_13960</name>
</gene>
<proteinExistence type="inferred from homology"/>
<keyword evidence="5" id="KW-0949">S-adenosyl-L-methionine</keyword>
<dbReference type="GO" id="GO:0032259">
    <property type="term" value="P:methylation"/>
    <property type="evidence" value="ECO:0007669"/>
    <property type="project" value="UniProtKB-KW"/>
</dbReference>
<dbReference type="KEGG" id="taer:GT409_13960"/>
<name>A0A6P1M9C4_9BACT</name>
<dbReference type="Gene3D" id="3.40.50.150">
    <property type="entry name" value="Vaccinia Virus protein VP39"/>
    <property type="match status" value="1"/>
</dbReference>
<comment type="similarity">
    <text evidence="1">Belongs to the N(4)/N(6)-methyltransferase family.</text>
</comment>
<accession>A0A6P1M9C4</accession>
<evidence type="ECO:0000256" key="1">
    <source>
        <dbReference type="ARBA" id="ARBA00006594"/>
    </source>
</evidence>
<dbReference type="PIRSF" id="PIRSF015855">
    <property type="entry name" value="TypeIII_Mtase_mKpnI"/>
    <property type="match status" value="1"/>
</dbReference>